<dbReference type="Gene3D" id="3.40.50.1820">
    <property type="entry name" value="alpha/beta hydrolase"/>
    <property type="match status" value="1"/>
</dbReference>
<comment type="caution">
    <text evidence="2">The sequence shown here is derived from an EMBL/GenBank/DDBJ whole genome shotgun (WGS) entry which is preliminary data.</text>
</comment>
<sequence length="394" mass="43274">MKMRPYLCLWAAGLSIAQRQILFSRGPSCSEFKIPVQVNTMNFYINPNVNSTAALNNTMQNIFSGLVNLVSNVTVSGTYNISARYCEPEFRNSSRSNTIQLLVHGITYTKDYWSGLGAPGNGYDGDTYSWIAYASQQGYPTLSIDRLGNGESDRPSGLTVVQMGTHIEVTQGIINALKRGLIGRRAFNKIIYVGHWYGSLIGNLHAVKYPFAVDSYVLTGFTKKIRPSLLPTLLTGEFLPATIAYPEKWSNQALSYFASSSEEGGNKLFFVDQTTDPGLQALNFELRGTVTVGEFISAYASTQTAPVYRGRVFVLTGQNDAIFCSPGELGEGTFAGEGDCGTGLFNLAAQTQQLYPSAAVFDYNTPDETGHCNILHTNSQEQFAIAHDWLSRFY</sequence>
<dbReference type="EMBL" id="JNVN01000488">
    <property type="protein sequence ID" value="KHJ35191.1"/>
    <property type="molecule type" value="Genomic_DNA"/>
</dbReference>
<protein>
    <submittedName>
        <fullName evidence="2">Putative ctr copper transporter family protein</fullName>
    </submittedName>
</protein>
<dbReference type="Proteomes" id="UP000030854">
    <property type="component" value="Unassembled WGS sequence"/>
</dbReference>
<name>A0A0B1PE47_UNCNE</name>
<evidence type="ECO:0000259" key="1">
    <source>
        <dbReference type="Pfam" id="PF00561"/>
    </source>
</evidence>
<feature type="domain" description="AB hydrolase-1" evidence="1">
    <location>
        <begin position="119"/>
        <end position="258"/>
    </location>
</feature>
<dbReference type="Pfam" id="PF00561">
    <property type="entry name" value="Abhydrolase_1"/>
    <property type="match status" value="1"/>
</dbReference>
<dbReference type="OrthoDB" id="190201at2759"/>
<dbReference type="SUPFAM" id="SSF53474">
    <property type="entry name" value="alpha/beta-Hydrolases"/>
    <property type="match status" value="1"/>
</dbReference>
<dbReference type="STRING" id="52586.A0A0B1PE47"/>
<keyword evidence="3" id="KW-1185">Reference proteome</keyword>
<dbReference type="InterPro" id="IPR000073">
    <property type="entry name" value="AB_hydrolase_1"/>
</dbReference>
<evidence type="ECO:0000313" key="2">
    <source>
        <dbReference type="EMBL" id="KHJ35191.1"/>
    </source>
</evidence>
<dbReference type="OMA" id="NLHAVKY"/>
<proteinExistence type="predicted"/>
<evidence type="ECO:0000313" key="3">
    <source>
        <dbReference type="Proteomes" id="UP000030854"/>
    </source>
</evidence>
<dbReference type="InterPro" id="IPR029058">
    <property type="entry name" value="AB_hydrolase_fold"/>
</dbReference>
<accession>A0A0B1PE47</accession>
<dbReference type="HOGENOM" id="CLU_034763_0_0_1"/>
<gene>
    <name evidence="2" type="ORF">EV44_g0399</name>
</gene>
<organism evidence="2 3">
    <name type="scientific">Uncinula necator</name>
    <name type="common">Grape powdery mildew</name>
    <dbReference type="NCBI Taxonomy" id="52586"/>
    <lineage>
        <taxon>Eukaryota</taxon>
        <taxon>Fungi</taxon>
        <taxon>Dikarya</taxon>
        <taxon>Ascomycota</taxon>
        <taxon>Pezizomycotina</taxon>
        <taxon>Leotiomycetes</taxon>
        <taxon>Erysiphales</taxon>
        <taxon>Erysiphaceae</taxon>
        <taxon>Erysiphe</taxon>
    </lineage>
</organism>
<reference evidence="2 3" key="1">
    <citation type="journal article" date="2014" name="BMC Genomics">
        <title>Adaptive genomic structural variation in the grape powdery mildew pathogen, Erysiphe necator.</title>
        <authorList>
            <person name="Jones L."/>
            <person name="Riaz S."/>
            <person name="Morales-Cruz A."/>
            <person name="Amrine K.C."/>
            <person name="McGuire B."/>
            <person name="Gubler W.D."/>
            <person name="Walker M.A."/>
            <person name="Cantu D."/>
        </authorList>
    </citation>
    <scope>NUCLEOTIDE SEQUENCE [LARGE SCALE GENOMIC DNA]</scope>
    <source>
        <strain evidence="3">c</strain>
    </source>
</reference>
<dbReference type="AlphaFoldDB" id="A0A0B1PE47"/>